<feature type="transmembrane region" description="Helical" evidence="7">
    <location>
        <begin position="190"/>
        <end position="215"/>
    </location>
</feature>
<dbReference type="InterPro" id="IPR037185">
    <property type="entry name" value="EmrE-like"/>
</dbReference>
<feature type="compositionally biased region" description="Acidic residues" evidence="6">
    <location>
        <begin position="419"/>
        <end position="449"/>
    </location>
</feature>
<keyword evidence="3 7" id="KW-0812">Transmembrane</keyword>
<dbReference type="InterPro" id="IPR050638">
    <property type="entry name" value="AA-Vitamin_Transporters"/>
</dbReference>
<evidence type="ECO:0000256" key="4">
    <source>
        <dbReference type="ARBA" id="ARBA00022989"/>
    </source>
</evidence>
<proteinExistence type="predicted"/>
<evidence type="ECO:0000256" key="7">
    <source>
        <dbReference type="SAM" id="Phobius"/>
    </source>
</evidence>
<evidence type="ECO:0000256" key="3">
    <source>
        <dbReference type="ARBA" id="ARBA00022692"/>
    </source>
</evidence>
<dbReference type="SUPFAM" id="SSF103481">
    <property type="entry name" value="Multidrug resistance efflux transporter EmrE"/>
    <property type="match status" value="1"/>
</dbReference>
<keyword evidence="9" id="KW-1185">Reference proteome</keyword>
<feature type="transmembrane region" description="Helical" evidence="7">
    <location>
        <begin position="79"/>
        <end position="98"/>
    </location>
</feature>
<sequence length="449" mass="50497">MTQQTIGKRWLFFSFFSLIFTSLETFFLSYTTEKLGTSSDFSTAMMLLIMIGLIGLILIIYLRVKKVSVKENIKDKKNLAIAIFGGISFSLSVISLELGLSYDRKGKGPILAFNSFTSPIIAIVCYFWLKESVSLPEMFAILCSILGASMSVVGYSGVPHSFMFGFLTLICLTISNLCLKYLVEKEIKKILIMALICFVSFPFSIFGLLVSIGSAKDHNPFYGLDGAGYTFLAILASFCSLLALYTFLISLTCYKAGPVSSFAFSSVLLVTIFDKIFLKIDINMYKIFGIFVTIVGISVLVFENWRTDRAIRLKNRNPRLNLELADRGSSLDDEEEDKHLKKKKKKDSNEESNPDGVPLLSHSSDEKLNIENPEKLNINTQNVSLKNEKNLSSDKGVVNENFIEAEQSENSQSEKNEKDDENESEDEDEDEDEDKDEDESEDEDENEKK</sequence>
<feature type="transmembrane region" description="Helical" evidence="7">
    <location>
        <begin position="284"/>
        <end position="302"/>
    </location>
</feature>
<accession>A0ABQ8XCD5</accession>
<comment type="subcellular location">
    <subcellularLocation>
        <location evidence="1">Endomembrane system</location>
        <topology evidence="1">Multi-pass membrane protein</topology>
    </subcellularLocation>
</comment>
<name>A0ABQ8XCD5_9EUKA</name>
<feature type="transmembrane region" description="Helical" evidence="7">
    <location>
        <begin position="259"/>
        <end position="278"/>
    </location>
</feature>
<gene>
    <name evidence="8" type="ORF">M0813_07393</name>
</gene>
<dbReference type="EMBL" id="JAOAOG010000317">
    <property type="protein sequence ID" value="KAJ6229805.1"/>
    <property type="molecule type" value="Genomic_DNA"/>
</dbReference>
<organism evidence="8 9">
    <name type="scientific">Anaeramoeba flamelloides</name>
    <dbReference type="NCBI Taxonomy" id="1746091"/>
    <lineage>
        <taxon>Eukaryota</taxon>
        <taxon>Metamonada</taxon>
        <taxon>Anaeramoebidae</taxon>
        <taxon>Anaeramoeba</taxon>
    </lineage>
</organism>
<evidence type="ECO:0000256" key="5">
    <source>
        <dbReference type="ARBA" id="ARBA00023136"/>
    </source>
</evidence>
<feature type="compositionally biased region" description="Basic and acidic residues" evidence="6">
    <location>
        <begin position="363"/>
        <end position="374"/>
    </location>
</feature>
<evidence type="ECO:0000256" key="1">
    <source>
        <dbReference type="ARBA" id="ARBA00004127"/>
    </source>
</evidence>
<dbReference type="PANTHER" id="PTHR32322">
    <property type="entry name" value="INNER MEMBRANE TRANSPORTER"/>
    <property type="match status" value="1"/>
</dbReference>
<feature type="transmembrane region" description="Helical" evidence="7">
    <location>
        <begin position="12"/>
        <end position="32"/>
    </location>
</feature>
<evidence type="ECO:0000256" key="6">
    <source>
        <dbReference type="SAM" id="MobiDB-lite"/>
    </source>
</evidence>
<protein>
    <submittedName>
        <fullName evidence="8">Acyl-malonyl condensing enzyme-related</fullName>
    </submittedName>
</protein>
<feature type="region of interest" description="Disordered" evidence="6">
    <location>
        <begin position="333"/>
        <end position="449"/>
    </location>
</feature>
<keyword evidence="4 7" id="KW-1133">Transmembrane helix</keyword>
<dbReference type="Proteomes" id="UP001150062">
    <property type="component" value="Unassembled WGS sequence"/>
</dbReference>
<dbReference type="PANTHER" id="PTHR32322:SF18">
    <property type="entry name" value="S-ADENOSYLMETHIONINE_S-ADENOSYLHOMOCYSTEINE TRANSPORTER"/>
    <property type="match status" value="1"/>
</dbReference>
<feature type="transmembrane region" description="Helical" evidence="7">
    <location>
        <begin position="110"/>
        <end position="129"/>
    </location>
</feature>
<comment type="caution">
    <text evidence="8">The sequence shown here is derived from an EMBL/GenBank/DDBJ whole genome shotgun (WGS) entry which is preliminary data.</text>
</comment>
<evidence type="ECO:0000313" key="8">
    <source>
        <dbReference type="EMBL" id="KAJ6229805.1"/>
    </source>
</evidence>
<feature type="transmembrane region" description="Helical" evidence="7">
    <location>
        <begin position="162"/>
        <end position="183"/>
    </location>
</feature>
<evidence type="ECO:0000256" key="2">
    <source>
        <dbReference type="ARBA" id="ARBA00022475"/>
    </source>
</evidence>
<feature type="transmembrane region" description="Helical" evidence="7">
    <location>
        <begin position="138"/>
        <end position="156"/>
    </location>
</feature>
<evidence type="ECO:0000313" key="9">
    <source>
        <dbReference type="Proteomes" id="UP001150062"/>
    </source>
</evidence>
<keyword evidence="5 7" id="KW-0472">Membrane</keyword>
<feature type="transmembrane region" description="Helical" evidence="7">
    <location>
        <begin position="44"/>
        <end position="64"/>
    </location>
</feature>
<reference evidence="8" key="1">
    <citation type="submission" date="2022-08" db="EMBL/GenBank/DDBJ databases">
        <title>Novel sulfate-reducing endosymbionts in the free-living metamonad Anaeramoeba.</title>
        <authorList>
            <person name="Jerlstrom-Hultqvist J."/>
            <person name="Cepicka I."/>
            <person name="Gallot-Lavallee L."/>
            <person name="Salas-Leiva D."/>
            <person name="Curtis B.A."/>
            <person name="Zahonova K."/>
            <person name="Pipaliya S."/>
            <person name="Dacks J."/>
            <person name="Roger A.J."/>
        </authorList>
    </citation>
    <scope>NUCLEOTIDE SEQUENCE</scope>
    <source>
        <strain evidence="8">Schooner1</strain>
    </source>
</reference>
<keyword evidence="2" id="KW-1003">Cell membrane</keyword>
<feature type="transmembrane region" description="Helical" evidence="7">
    <location>
        <begin position="227"/>
        <end position="247"/>
    </location>
</feature>